<dbReference type="InterPro" id="IPR051198">
    <property type="entry name" value="BchE-like"/>
</dbReference>
<dbReference type="eggNOG" id="COG1032">
    <property type="taxonomic scope" value="Bacteria"/>
</dbReference>
<accession>A3IMC8</accession>
<dbReference type="GO" id="GO:0005829">
    <property type="term" value="C:cytosol"/>
    <property type="evidence" value="ECO:0007669"/>
    <property type="project" value="TreeGrafter"/>
</dbReference>
<gene>
    <name evidence="6" type="ORF">CY0110_28099</name>
</gene>
<evidence type="ECO:0000256" key="4">
    <source>
        <dbReference type="ARBA" id="ARBA00023004"/>
    </source>
</evidence>
<reference evidence="6 7" key="1">
    <citation type="submission" date="2007-03" db="EMBL/GenBank/DDBJ databases">
        <authorList>
            <person name="Stal L."/>
            <person name="Ferriera S."/>
            <person name="Johnson J."/>
            <person name="Kravitz S."/>
            <person name="Beeson K."/>
            <person name="Sutton G."/>
            <person name="Rogers Y.-H."/>
            <person name="Friedman R."/>
            <person name="Frazier M."/>
            <person name="Venter J.C."/>
        </authorList>
    </citation>
    <scope>NUCLEOTIDE SEQUENCE [LARGE SCALE GENOMIC DNA]</scope>
    <source>
        <strain evidence="6 7">CCY0110</strain>
    </source>
</reference>
<dbReference type="AlphaFoldDB" id="A3IMC8"/>
<evidence type="ECO:0000313" key="7">
    <source>
        <dbReference type="Proteomes" id="UP000003781"/>
    </source>
</evidence>
<keyword evidence="2" id="KW-0949">S-adenosyl-L-methionine</keyword>
<dbReference type="PANTHER" id="PTHR43409:SF13">
    <property type="entry name" value="ANAEROBIC MAGNESIUM-PROTOPORPHYRIN IX MONOMETHYL ESTER CYCLASE"/>
    <property type="match status" value="1"/>
</dbReference>
<comment type="cofactor">
    <cofactor evidence="1">
        <name>[4Fe-4S] cluster</name>
        <dbReference type="ChEBI" id="CHEBI:49883"/>
    </cofactor>
</comment>
<dbReference type="Proteomes" id="UP000003781">
    <property type="component" value="Unassembled WGS sequence"/>
</dbReference>
<evidence type="ECO:0000256" key="2">
    <source>
        <dbReference type="ARBA" id="ARBA00022691"/>
    </source>
</evidence>
<proteinExistence type="predicted"/>
<dbReference type="RefSeq" id="WP_008274510.1">
    <property type="nucleotide sequence ID" value="NZ_AAXW01000007.1"/>
</dbReference>
<dbReference type="GO" id="GO:0051536">
    <property type="term" value="F:iron-sulfur cluster binding"/>
    <property type="evidence" value="ECO:0007669"/>
    <property type="project" value="UniProtKB-KW"/>
</dbReference>
<dbReference type="SUPFAM" id="SSF102114">
    <property type="entry name" value="Radical SAM enzymes"/>
    <property type="match status" value="1"/>
</dbReference>
<name>A3IMC8_9CHRO</name>
<sequence>MYIDTCRDCVLDNWNPTVNKKVWRELCEAIIAENLPITIIGSTRADDIVRDADILHLYRQAGVERFLLGMENTDEATLKTIRKGSNISTDREAIRLLRQHGILSLVTWVTDFEDVSDRDFVRVLKQLFWYDPDQIMSLYVTPHRWTQYYKIASERRIIDLDQRNWDYKHQVLETYNMKPWRIFLWVKLIEIFLQLRPKALWRSFFQPDQAARYGMSWYTKMGRRVLVHECWNFLFRDRRISNGPTLKQFWGESQEDREIPLQLLTQSKKT</sequence>
<evidence type="ECO:0000313" key="6">
    <source>
        <dbReference type="EMBL" id="EAZ92297.1"/>
    </source>
</evidence>
<keyword evidence="7" id="KW-1185">Reference proteome</keyword>
<dbReference type="EMBL" id="AAXW01000007">
    <property type="protein sequence ID" value="EAZ92297.1"/>
    <property type="molecule type" value="Genomic_DNA"/>
</dbReference>
<keyword evidence="4" id="KW-0408">Iron</keyword>
<evidence type="ECO:0000256" key="1">
    <source>
        <dbReference type="ARBA" id="ARBA00001966"/>
    </source>
</evidence>
<evidence type="ECO:0000256" key="5">
    <source>
        <dbReference type="ARBA" id="ARBA00023014"/>
    </source>
</evidence>
<keyword evidence="5" id="KW-0411">Iron-sulfur</keyword>
<dbReference type="PANTHER" id="PTHR43409">
    <property type="entry name" value="ANAEROBIC MAGNESIUM-PROTOPORPHYRIN IX MONOMETHYL ESTER CYCLASE-RELATED"/>
    <property type="match status" value="1"/>
</dbReference>
<dbReference type="InterPro" id="IPR058240">
    <property type="entry name" value="rSAM_sf"/>
</dbReference>
<keyword evidence="3" id="KW-0479">Metal-binding</keyword>
<comment type="caution">
    <text evidence="6">The sequence shown here is derived from an EMBL/GenBank/DDBJ whole genome shotgun (WGS) entry which is preliminary data.</text>
</comment>
<dbReference type="GO" id="GO:0046872">
    <property type="term" value="F:metal ion binding"/>
    <property type="evidence" value="ECO:0007669"/>
    <property type="project" value="UniProtKB-KW"/>
</dbReference>
<protein>
    <submittedName>
        <fullName evidence="6">Mg-protoporphyrin IX monomethyl ester oxidative cyclase 66 kD subunit</fullName>
    </submittedName>
</protein>
<organism evidence="6 7">
    <name type="scientific">Crocosphaera chwakensis CCY0110</name>
    <dbReference type="NCBI Taxonomy" id="391612"/>
    <lineage>
        <taxon>Bacteria</taxon>
        <taxon>Bacillati</taxon>
        <taxon>Cyanobacteriota</taxon>
        <taxon>Cyanophyceae</taxon>
        <taxon>Oscillatoriophycideae</taxon>
        <taxon>Chroococcales</taxon>
        <taxon>Aphanothecaceae</taxon>
        <taxon>Crocosphaera</taxon>
        <taxon>Crocosphaera chwakensis</taxon>
    </lineage>
</organism>
<evidence type="ECO:0000256" key="3">
    <source>
        <dbReference type="ARBA" id="ARBA00022723"/>
    </source>
</evidence>